<keyword evidence="1" id="KW-0808">Transferase</keyword>
<comment type="caution">
    <text evidence="1">The sequence shown here is derived from an EMBL/GenBank/DDBJ whole genome shotgun (WGS) entry which is preliminary data.</text>
</comment>
<reference evidence="1 2" key="1">
    <citation type="submission" date="2019-06" db="EMBL/GenBank/DDBJ databases">
        <title>Genome of new Rhodobacteraceae sp. SM1903.</title>
        <authorList>
            <person name="Ren X."/>
        </authorList>
    </citation>
    <scope>NUCLEOTIDE SEQUENCE [LARGE SCALE GENOMIC DNA]</scope>
    <source>
        <strain evidence="1 2">SM1903</strain>
    </source>
</reference>
<dbReference type="OrthoDB" id="288532at2"/>
<accession>A0A5C5GDL5</accession>
<sequence length="225" mass="24835">MIVCHPHRLIYLKTRKVAGTSFEIALSGACGPECIITQISPRDEETRQALGLPGPQNHTAVRNGSLVRFYNHMPAAEVRAALPAEVWEGYRKIAIVRNPFDAAISLHYWHGGHRKGVPFDRFVAESSELEDTLRIAPLDGPDRIDRHLRYEALADELAAIGLSSVAERFDGIRTKAGRRPATGASVHEIYRKFPQAADIVADRCRAEIAAFGYARPGDGASRELD</sequence>
<gene>
    <name evidence="1" type="ORF">FHY64_02925</name>
</gene>
<dbReference type="Proteomes" id="UP000314011">
    <property type="component" value="Unassembled WGS sequence"/>
</dbReference>
<dbReference type="InterPro" id="IPR027417">
    <property type="entry name" value="P-loop_NTPase"/>
</dbReference>
<dbReference type="GO" id="GO:0016740">
    <property type="term" value="F:transferase activity"/>
    <property type="evidence" value="ECO:0007669"/>
    <property type="project" value="UniProtKB-KW"/>
</dbReference>
<keyword evidence="2" id="KW-1185">Reference proteome</keyword>
<dbReference type="EMBL" id="VFFF01000001">
    <property type="protein sequence ID" value="TNY32264.1"/>
    <property type="molecule type" value="Genomic_DNA"/>
</dbReference>
<evidence type="ECO:0000313" key="2">
    <source>
        <dbReference type="Proteomes" id="UP000314011"/>
    </source>
</evidence>
<organism evidence="1 2">
    <name type="scientific">Pelagovum pacificum</name>
    <dbReference type="NCBI Taxonomy" id="2588711"/>
    <lineage>
        <taxon>Bacteria</taxon>
        <taxon>Pseudomonadati</taxon>
        <taxon>Pseudomonadota</taxon>
        <taxon>Alphaproteobacteria</taxon>
        <taxon>Rhodobacterales</taxon>
        <taxon>Paracoccaceae</taxon>
        <taxon>Pelagovum</taxon>
    </lineage>
</organism>
<proteinExistence type="predicted"/>
<name>A0A5C5GDL5_9RHOB</name>
<dbReference type="AlphaFoldDB" id="A0A5C5GDL5"/>
<protein>
    <submittedName>
        <fullName evidence="1">Sulfotransferase family protein</fullName>
    </submittedName>
</protein>
<dbReference type="RefSeq" id="WP_140192943.1">
    <property type="nucleotide sequence ID" value="NZ_CP065915.1"/>
</dbReference>
<dbReference type="SUPFAM" id="SSF52540">
    <property type="entry name" value="P-loop containing nucleoside triphosphate hydrolases"/>
    <property type="match status" value="1"/>
</dbReference>
<evidence type="ECO:0000313" key="1">
    <source>
        <dbReference type="EMBL" id="TNY32264.1"/>
    </source>
</evidence>